<organism evidence="3 4">
    <name type="scientific">Adhaeribacter aerolatus</name>
    <dbReference type="NCBI Taxonomy" id="670289"/>
    <lineage>
        <taxon>Bacteria</taxon>
        <taxon>Pseudomonadati</taxon>
        <taxon>Bacteroidota</taxon>
        <taxon>Cytophagia</taxon>
        <taxon>Cytophagales</taxon>
        <taxon>Hymenobacteraceae</taxon>
        <taxon>Adhaeribacter</taxon>
    </lineage>
</organism>
<dbReference type="PIRSF" id="PIRSF018266">
    <property type="entry name" value="FecR"/>
    <property type="match status" value="1"/>
</dbReference>
<evidence type="ECO:0000259" key="1">
    <source>
        <dbReference type="Pfam" id="PF04773"/>
    </source>
</evidence>
<feature type="domain" description="FecR protein" evidence="1">
    <location>
        <begin position="133"/>
        <end position="228"/>
    </location>
</feature>
<comment type="caution">
    <text evidence="3">The sequence shown here is derived from an EMBL/GenBank/DDBJ whole genome shotgun (WGS) entry which is preliminary data.</text>
</comment>
<evidence type="ECO:0000313" key="3">
    <source>
        <dbReference type="EMBL" id="GEO03860.1"/>
    </source>
</evidence>
<sequence length="349" mass="39640">MEDTLLEKYFRGECSPEEVKKVLAWFKGTELGVHQEQELYRLWQETEAGEAHKEFSANATDILARINANIDKQADENLAEDSACQTTKNLRLPQSNWKWWLKAAAAIFLPVCFLWFFSNYFTGENTSAIRLVTIQSGPGIRKNISLEDGSVITLNANSQVTYPQHFTSHKREITLTGEAFFEVAKDAQRPFIVKTGGLFTQALGTSFNINYRPGKQNVAIALATGSVKIEKSQPGNKNQLAILQPGQQLQYSQIDLTYKVSGFDAQAILSWREGILYFKQANLEEVIQKLESWYGIHIQVSGKIPGKKQEWHYTGSYQNESLDDVLTGIAFVKNFTYEKKEDKVMIKFR</sequence>
<dbReference type="RefSeq" id="WP_146896657.1">
    <property type="nucleotide sequence ID" value="NZ_BJYS01000008.1"/>
</dbReference>
<dbReference type="Pfam" id="PF16344">
    <property type="entry name" value="FecR_C"/>
    <property type="match status" value="1"/>
</dbReference>
<reference evidence="3 4" key="1">
    <citation type="submission" date="2019-07" db="EMBL/GenBank/DDBJ databases">
        <title>Whole genome shotgun sequence of Adhaeribacter aerolatus NBRC 106133.</title>
        <authorList>
            <person name="Hosoyama A."/>
            <person name="Uohara A."/>
            <person name="Ohji S."/>
            <person name="Ichikawa N."/>
        </authorList>
    </citation>
    <scope>NUCLEOTIDE SEQUENCE [LARGE SCALE GENOMIC DNA]</scope>
    <source>
        <strain evidence="3 4">NBRC 106133</strain>
    </source>
</reference>
<protein>
    <submittedName>
        <fullName evidence="3">Iron dicitrate transporter FecR</fullName>
    </submittedName>
</protein>
<dbReference type="Pfam" id="PF04773">
    <property type="entry name" value="FecR"/>
    <property type="match status" value="1"/>
</dbReference>
<evidence type="ECO:0000259" key="2">
    <source>
        <dbReference type="Pfam" id="PF16344"/>
    </source>
</evidence>
<dbReference type="AlphaFoldDB" id="A0A512AW08"/>
<dbReference type="InterPro" id="IPR032508">
    <property type="entry name" value="FecR_C"/>
</dbReference>
<name>A0A512AW08_9BACT</name>
<accession>A0A512AW08</accession>
<evidence type="ECO:0000313" key="4">
    <source>
        <dbReference type="Proteomes" id="UP000321532"/>
    </source>
</evidence>
<dbReference type="EMBL" id="BJYS01000008">
    <property type="protein sequence ID" value="GEO03860.1"/>
    <property type="molecule type" value="Genomic_DNA"/>
</dbReference>
<dbReference type="PANTHER" id="PTHR30273:SF2">
    <property type="entry name" value="PROTEIN FECR"/>
    <property type="match status" value="1"/>
</dbReference>
<gene>
    <name evidence="3" type="ORF">AAE02nite_15240</name>
</gene>
<dbReference type="PANTHER" id="PTHR30273">
    <property type="entry name" value="PERIPLASMIC SIGNAL SENSOR AND SIGMA FACTOR ACTIVATOR FECR-RELATED"/>
    <property type="match status" value="1"/>
</dbReference>
<feature type="domain" description="Protein FecR C-terminal" evidence="2">
    <location>
        <begin position="276"/>
        <end position="346"/>
    </location>
</feature>
<dbReference type="Gene3D" id="2.60.120.1440">
    <property type="match status" value="1"/>
</dbReference>
<dbReference type="GO" id="GO:0016989">
    <property type="term" value="F:sigma factor antagonist activity"/>
    <property type="evidence" value="ECO:0007669"/>
    <property type="project" value="TreeGrafter"/>
</dbReference>
<dbReference type="Gene3D" id="3.55.50.30">
    <property type="match status" value="1"/>
</dbReference>
<dbReference type="InterPro" id="IPR006860">
    <property type="entry name" value="FecR"/>
</dbReference>
<keyword evidence="4" id="KW-1185">Reference proteome</keyword>
<proteinExistence type="predicted"/>
<dbReference type="InterPro" id="IPR012373">
    <property type="entry name" value="Ferrdict_sens_TM"/>
</dbReference>
<dbReference type="Proteomes" id="UP000321532">
    <property type="component" value="Unassembled WGS sequence"/>
</dbReference>
<dbReference type="OrthoDB" id="1099916at2"/>